<evidence type="ECO:0000256" key="1">
    <source>
        <dbReference type="SAM" id="MobiDB-lite"/>
    </source>
</evidence>
<reference evidence="2 3" key="1">
    <citation type="submission" date="2014-04" db="EMBL/GenBank/DDBJ databases">
        <title>Evolutionary Origins and Diversification of the Mycorrhizal Mutualists.</title>
        <authorList>
            <consortium name="DOE Joint Genome Institute"/>
            <consortium name="Mycorrhizal Genomics Consortium"/>
            <person name="Kohler A."/>
            <person name="Kuo A."/>
            <person name="Nagy L.G."/>
            <person name="Floudas D."/>
            <person name="Copeland A."/>
            <person name="Barry K.W."/>
            <person name="Cichocki N."/>
            <person name="Veneault-Fourrey C."/>
            <person name="LaButti K."/>
            <person name="Lindquist E.A."/>
            <person name="Lipzen A."/>
            <person name="Lundell T."/>
            <person name="Morin E."/>
            <person name="Murat C."/>
            <person name="Riley R."/>
            <person name="Ohm R."/>
            <person name="Sun H."/>
            <person name="Tunlid A."/>
            <person name="Henrissat B."/>
            <person name="Grigoriev I.V."/>
            <person name="Hibbett D.S."/>
            <person name="Martin F."/>
        </authorList>
    </citation>
    <scope>NUCLEOTIDE SEQUENCE [LARGE SCALE GENOMIC DNA]</scope>
    <source>
        <strain evidence="2 3">Koide BX008</strain>
    </source>
</reference>
<sequence>MTTLQQITEMMFRQRNFKQSQGRGIIFPAHPSRPAHLSTLTASYPAGSTGASTPADERKRQPLMLIESMQTFFDLLPKKSPNASNFWSQLAMHKAELVQPGAFESLLSPGSTSPSSPLPYDLTSPSTTINTPAVPIPTRTVSEGTKENV</sequence>
<dbReference type="InParanoid" id="A0A0C2SIY6"/>
<dbReference type="Proteomes" id="UP000054549">
    <property type="component" value="Unassembled WGS sequence"/>
</dbReference>
<evidence type="ECO:0000313" key="2">
    <source>
        <dbReference type="EMBL" id="KIL53894.1"/>
    </source>
</evidence>
<dbReference type="HOGENOM" id="CLU_1749152_0_0_1"/>
<evidence type="ECO:0000313" key="3">
    <source>
        <dbReference type="Proteomes" id="UP000054549"/>
    </source>
</evidence>
<name>A0A0C2SIY6_AMAMK</name>
<accession>A0A0C2SIY6</accession>
<dbReference type="EMBL" id="KN819155">
    <property type="protein sequence ID" value="KIL53894.1"/>
    <property type="molecule type" value="Genomic_DNA"/>
</dbReference>
<dbReference type="AlphaFoldDB" id="A0A0C2SIY6"/>
<feature type="compositionally biased region" description="Low complexity" evidence="1">
    <location>
        <begin position="105"/>
        <end position="119"/>
    </location>
</feature>
<keyword evidence="3" id="KW-1185">Reference proteome</keyword>
<proteinExistence type="predicted"/>
<feature type="region of interest" description="Disordered" evidence="1">
    <location>
        <begin position="104"/>
        <end position="149"/>
    </location>
</feature>
<protein>
    <submittedName>
        <fullName evidence="2">Uncharacterized protein</fullName>
    </submittedName>
</protein>
<feature type="region of interest" description="Disordered" evidence="1">
    <location>
        <begin position="37"/>
        <end position="57"/>
    </location>
</feature>
<organism evidence="2 3">
    <name type="scientific">Amanita muscaria (strain Koide BX008)</name>
    <dbReference type="NCBI Taxonomy" id="946122"/>
    <lineage>
        <taxon>Eukaryota</taxon>
        <taxon>Fungi</taxon>
        <taxon>Dikarya</taxon>
        <taxon>Basidiomycota</taxon>
        <taxon>Agaricomycotina</taxon>
        <taxon>Agaricomycetes</taxon>
        <taxon>Agaricomycetidae</taxon>
        <taxon>Agaricales</taxon>
        <taxon>Pluteineae</taxon>
        <taxon>Amanitaceae</taxon>
        <taxon>Amanita</taxon>
    </lineage>
</organism>
<gene>
    <name evidence="2" type="ORF">M378DRAFT_19427</name>
</gene>